<evidence type="ECO:0000256" key="7">
    <source>
        <dbReference type="ARBA" id="ARBA00023328"/>
    </source>
</evidence>
<evidence type="ECO:0000256" key="5">
    <source>
        <dbReference type="ARBA" id="ARBA00022454"/>
    </source>
</evidence>
<evidence type="ECO:0000313" key="8">
    <source>
        <dbReference type="EMBL" id="KAK7865975.1"/>
    </source>
</evidence>
<keyword evidence="9" id="KW-1185">Reference proteome</keyword>
<keyword evidence="6" id="KW-0539">Nucleus</keyword>
<evidence type="ECO:0000313" key="9">
    <source>
        <dbReference type="Proteomes" id="UP001378592"/>
    </source>
</evidence>
<evidence type="ECO:0000256" key="3">
    <source>
        <dbReference type="ARBA" id="ARBA00011060"/>
    </source>
</evidence>
<organism evidence="8 9">
    <name type="scientific">Gryllus longicercus</name>
    <dbReference type="NCBI Taxonomy" id="2509291"/>
    <lineage>
        <taxon>Eukaryota</taxon>
        <taxon>Metazoa</taxon>
        <taxon>Ecdysozoa</taxon>
        <taxon>Arthropoda</taxon>
        <taxon>Hexapoda</taxon>
        <taxon>Insecta</taxon>
        <taxon>Pterygota</taxon>
        <taxon>Neoptera</taxon>
        <taxon>Polyneoptera</taxon>
        <taxon>Orthoptera</taxon>
        <taxon>Ensifera</taxon>
        <taxon>Gryllidea</taxon>
        <taxon>Grylloidea</taxon>
        <taxon>Gryllidae</taxon>
        <taxon>Gryllinae</taxon>
        <taxon>Gryllus</taxon>
    </lineage>
</organism>
<dbReference type="GO" id="GO:0000775">
    <property type="term" value="C:chromosome, centromeric region"/>
    <property type="evidence" value="ECO:0007669"/>
    <property type="project" value="UniProtKB-SubCell"/>
</dbReference>
<proteinExistence type="inferred from homology"/>
<dbReference type="EMBL" id="JAZDUA010000159">
    <property type="protein sequence ID" value="KAK7865975.1"/>
    <property type="molecule type" value="Genomic_DNA"/>
</dbReference>
<dbReference type="Proteomes" id="UP001378592">
    <property type="component" value="Unassembled WGS sequence"/>
</dbReference>
<evidence type="ECO:0000256" key="6">
    <source>
        <dbReference type="ARBA" id="ARBA00023242"/>
    </source>
</evidence>
<evidence type="ECO:0000256" key="1">
    <source>
        <dbReference type="ARBA" id="ARBA00004123"/>
    </source>
</evidence>
<dbReference type="GO" id="GO:0005634">
    <property type="term" value="C:nucleus"/>
    <property type="evidence" value="ECO:0007669"/>
    <property type="project" value="UniProtKB-SubCell"/>
</dbReference>
<comment type="subcellular location">
    <subcellularLocation>
        <location evidence="2">Chromosome</location>
        <location evidence="2">Centromere</location>
    </subcellularLocation>
    <subcellularLocation>
        <location evidence="1">Nucleus</location>
    </subcellularLocation>
</comment>
<evidence type="ECO:0000256" key="2">
    <source>
        <dbReference type="ARBA" id="ARBA00004584"/>
    </source>
</evidence>
<dbReference type="PANTHER" id="PTHR31740">
    <property type="entry name" value="CENTROMERE PROTEIN L"/>
    <property type="match status" value="1"/>
</dbReference>
<accession>A0AAN9VJE2</accession>
<comment type="caution">
    <text evidence="8">The sequence shown here is derived from an EMBL/GenBank/DDBJ whole genome shotgun (WGS) entry which is preliminary data.</text>
</comment>
<keyword evidence="5" id="KW-0158">Chromosome</keyword>
<name>A0AAN9VJE2_9ORTH</name>
<dbReference type="InterPro" id="IPR025204">
    <property type="entry name" value="CENP-L"/>
</dbReference>
<gene>
    <name evidence="8" type="ORF">R5R35_009403</name>
</gene>
<keyword evidence="7" id="KW-0137">Centromere</keyword>
<dbReference type="Pfam" id="PF13092">
    <property type="entry name" value="CENP-L"/>
    <property type="match status" value="1"/>
</dbReference>
<dbReference type="AlphaFoldDB" id="A0AAN9VJE2"/>
<reference evidence="8 9" key="1">
    <citation type="submission" date="2024-03" db="EMBL/GenBank/DDBJ databases">
        <title>The genome assembly and annotation of the cricket Gryllus longicercus Weissman &amp; Gray.</title>
        <authorList>
            <person name="Szrajer S."/>
            <person name="Gray D."/>
            <person name="Ylla G."/>
        </authorList>
    </citation>
    <scope>NUCLEOTIDE SEQUENCE [LARGE SCALE GENOMIC DNA]</scope>
    <source>
        <strain evidence="8">DAG 2021-001</strain>
        <tissue evidence="8">Whole body minus gut</tissue>
    </source>
</reference>
<evidence type="ECO:0000256" key="4">
    <source>
        <dbReference type="ARBA" id="ARBA00016380"/>
    </source>
</evidence>
<dbReference type="PANTHER" id="PTHR31740:SF2">
    <property type="entry name" value="CENTROMERE PROTEIN L"/>
    <property type="match status" value="1"/>
</dbReference>
<sequence>MDADRLTTSRGGSALKGSRRKSLRMTHWTDGFNESLQDTLEMFINRGWELFQCSPLFGYSTQVNPSKYTLTLRNHCAQMDEEDEDVEYKVQFNCMDKVGYRGIDTIIKVEVRKVNEEEEDIQIYLGYFMSWGTRKLSSEFYVVPLLLFRAKTAKIRNHIHTGFRKMFDCIIEPYFLGDIQLIWLNSLFVSVSKDARDERSNVVRFTLLPTWTNQDKLELFVSLSDLRKVWARIRSTNDTIFYEESRRLYGGLIRSISEKLGINLSGFRIYEIKYPDVTIKSSGKLACRNVETLHELLTFLFNEKARAIYALDGSFWEDSDEEF</sequence>
<comment type="similarity">
    <text evidence="3">Belongs to the CENP-L/IML3 family.</text>
</comment>
<protein>
    <recommendedName>
        <fullName evidence="4">Centromere protein L</fullName>
    </recommendedName>
</protein>